<proteinExistence type="predicted"/>
<evidence type="ECO:0000313" key="2">
    <source>
        <dbReference type="Proteomes" id="UP000749559"/>
    </source>
</evidence>
<organism evidence="1 2">
    <name type="scientific">Owenia fusiformis</name>
    <name type="common">Polychaete worm</name>
    <dbReference type="NCBI Taxonomy" id="6347"/>
    <lineage>
        <taxon>Eukaryota</taxon>
        <taxon>Metazoa</taxon>
        <taxon>Spiralia</taxon>
        <taxon>Lophotrochozoa</taxon>
        <taxon>Annelida</taxon>
        <taxon>Polychaeta</taxon>
        <taxon>Sedentaria</taxon>
        <taxon>Canalipalpata</taxon>
        <taxon>Sabellida</taxon>
        <taxon>Oweniida</taxon>
        <taxon>Oweniidae</taxon>
        <taxon>Owenia</taxon>
    </lineage>
</organism>
<protein>
    <submittedName>
        <fullName evidence="1">Uncharacterized protein</fullName>
    </submittedName>
</protein>
<feature type="non-terminal residue" evidence="1">
    <location>
        <position position="208"/>
    </location>
</feature>
<dbReference type="InterPro" id="IPR012338">
    <property type="entry name" value="Beta-lactam/transpept-like"/>
</dbReference>
<dbReference type="SUPFAM" id="SSF56601">
    <property type="entry name" value="beta-lactamase/transpeptidase-like"/>
    <property type="match status" value="1"/>
</dbReference>
<sequence>WNIFGFEPYTLSRPSFPHGFISGAYGFGWIKGYQKGYAMVHQQGEFAYYRTHVVIWPDLDLALFLTSNGRRYIDQRDAMIANMIYILDVMNGDVPWLNTTTGCSFPEPLKTTDEELPEPIPTDLKAELPLKKYVGYYGQPGYGCFQVTLSKRLWEINSGKMKRVLGMKYGKTGEFDLYATGNGNEFWRKGRNEYFLLLRGLSLRFNYP</sequence>
<name>A0A8J1ULG9_OWEFU</name>
<accession>A0A8J1ULG9</accession>
<reference evidence="1" key="1">
    <citation type="submission" date="2022-03" db="EMBL/GenBank/DDBJ databases">
        <authorList>
            <person name="Martin C."/>
        </authorList>
    </citation>
    <scope>NUCLEOTIDE SEQUENCE</scope>
</reference>
<dbReference type="Proteomes" id="UP000749559">
    <property type="component" value="Unassembled WGS sequence"/>
</dbReference>
<evidence type="ECO:0000313" key="1">
    <source>
        <dbReference type="EMBL" id="CAH1793081.1"/>
    </source>
</evidence>
<dbReference type="OrthoDB" id="6096609at2759"/>
<comment type="caution">
    <text evidence="1">The sequence shown here is derived from an EMBL/GenBank/DDBJ whole genome shotgun (WGS) entry which is preliminary data.</text>
</comment>
<dbReference type="AlphaFoldDB" id="A0A8J1ULG9"/>
<gene>
    <name evidence="1" type="ORF">OFUS_LOCUS17977</name>
</gene>
<keyword evidence="2" id="KW-1185">Reference proteome</keyword>
<dbReference type="EMBL" id="CAIIXF020000008">
    <property type="protein sequence ID" value="CAH1793081.1"/>
    <property type="molecule type" value="Genomic_DNA"/>
</dbReference>